<dbReference type="STRING" id="1210063.GCA_001612665_05750"/>
<feature type="domain" description="Acyl-CoA dehydrogenase/oxidase N-terminal" evidence="8">
    <location>
        <begin position="14"/>
        <end position="110"/>
    </location>
</feature>
<dbReference type="PROSITE" id="PS00073">
    <property type="entry name" value="ACYL_COA_DH_2"/>
    <property type="match status" value="1"/>
</dbReference>
<evidence type="ECO:0000259" key="8">
    <source>
        <dbReference type="Pfam" id="PF02771"/>
    </source>
</evidence>
<dbReference type="PANTHER" id="PTHR43884">
    <property type="entry name" value="ACYL-COA DEHYDROGENASE"/>
    <property type="match status" value="1"/>
</dbReference>
<keyword evidence="3 5" id="KW-0285">Flavoprotein</keyword>
<keyword evidence="4 5" id="KW-0274">FAD</keyword>
<evidence type="ECO:0000259" key="7">
    <source>
        <dbReference type="Pfam" id="PF02770"/>
    </source>
</evidence>
<dbReference type="PANTHER" id="PTHR43884:SF12">
    <property type="entry name" value="ISOVALERYL-COA DEHYDROGENASE, MITOCHONDRIAL-RELATED"/>
    <property type="match status" value="1"/>
</dbReference>
<evidence type="ECO:0000256" key="3">
    <source>
        <dbReference type="ARBA" id="ARBA00022630"/>
    </source>
</evidence>
<reference evidence="9 10" key="1">
    <citation type="submission" date="2019-03" db="EMBL/GenBank/DDBJ databases">
        <title>Genomic Encyclopedia of Type Strains, Phase IV (KMG-IV): sequencing the most valuable type-strain genomes for metagenomic binning, comparative biology and taxonomic classification.</title>
        <authorList>
            <person name="Goeker M."/>
        </authorList>
    </citation>
    <scope>NUCLEOTIDE SEQUENCE [LARGE SCALE GENOMIC DNA]</scope>
    <source>
        <strain evidence="9 10">DSM 44684</strain>
    </source>
</reference>
<dbReference type="GO" id="GO:0050660">
    <property type="term" value="F:flavin adenine dinucleotide binding"/>
    <property type="evidence" value="ECO:0007669"/>
    <property type="project" value="InterPro"/>
</dbReference>
<protein>
    <submittedName>
        <fullName evidence="9">Alkylation response protein AidB-like acyl-CoA dehydrogenase</fullName>
    </submittedName>
</protein>
<dbReference type="CDD" id="cd00567">
    <property type="entry name" value="ACAD"/>
    <property type="match status" value="1"/>
</dbReference>
<evidence type="ECO:0000313" key="9">
    <source>
        <dbReference type="EMBL" id="TCJ89880.1"/>
    </source>
</evidence>
<proteinExistence type="inferred from homology"/>
<dbReference type="EMBL" id="SMFR01000008">
    <property type="protein sequence ID" value="TCJ89880.1"/>
    <property type="molecule type" value="Genomic_DNA"/>
</dbReference>
<dbReference type="AlphaFoldDB" id="A0A4R1F8F6"/>
<dbReference type="SUPFAM" id="SSF56645">
    <property type="entry name" value="Acyl-CoA dehydrogenase NM domain-like"/>
    <property type="match status" value="1"/>
</dbReference>
<dbReference type="Pfam" id="PF02770">
    <property type="entry name" value="Acyl-CoA_dh_M"/>
    <property type="match status" value="1"/>
</dbReference>
<evidence type="ECO:0000259" key="6">
    <source>
        <dbReference type="Pfam" id="PF00441"/>
    </source>
</evidence>
<comment type="similarity">
    <text evidence="2 5">Belongs to the acyl-CoA dehydrogenase family.</text>
</comment>
<dbReference type="InterPro" id="IPR009100">
    <property type="entry name" value="AcylCoA_DH/oxidase_NM_dom_sf"/>
</dbReference>
<dbReference type="PIRSF" id="PIRSF016578">
    <property type="entry name" value="HsaA"/>
    <property type="match status" value="1"/>
</dbReference>
<keyword evidence="10" id="KW-1185">Reference proteome</keyword>
<evidence type="ECO:0000256" key="4">
    <source>
        <dbReference type="ARBA" id="ARBA00022827"/>
    </source>
</evidence>
<dbReference type="InterPro" id="IPR009075">
    <property type="entry name" value="AcylCo_DH/oxidase_C"/>
</dbReference>
<dbReference type="InterPro" id="IPR046373">
    <property type="entry name" value="Acyl-CoA_Oxase/DH_mid-dom_sf"/>
</dbReference>
<dbReference type="InterPro" id="IPR006089">
    <property type="entry name" value="Acyl-CoA_DH_CS"/>
</dbReference>
<dbReference type="InterPro" id="IPR006091">
    <property type="entry name" value="Acyl-CoA_Oxase/DH_mid-dom"/>
</dbReference>
<dbReference type="Pfam" id="PF02771">
    <property type="entry name" value="Acyl-CoA_dh_N"/>
    <property type="match status" value="1"/>
</dbReference>
<dbReference type="GO" id="GO:0003995">
    <property type="term" value="F:acyl-CoA dehydrogenase activity"/>
    <property type="evidence" value="ECO:0007669"/>
    <property type="project" value="InterPro"/>
</dbReference>
<evidence type="ECO:0000313" key="10">
    <source>
        <dbReference type="Proteomes" id="UP000294856"/>
    </source>
</evidence>
<gene>
    <name evidence="9" type="ORF">DFR71_6169</name>
</gene>
<comment type="caution">
    <text evidence="9">The sequence shown here is derived from an EMBL/GenBank/DDBJ whole genome shotgun (WGS) entry which is preliminary data.</text>
</comment>
<dbReference type="InterPro" id="IPR037069">
    <property type="entry name" value="AcylCoA_DH/ox_N_sf"/>
</dbReference>
<evidence type="ECO:0000256" key="1">
    <source>
        <dbReference type="ARBA" id="ARBA00001974"/>
    </source>
</evidence>
<keyword evidence="5" id="KW-0560">Oxidoreductase</keyword>
<sequence>MTVTTAVDLPSRFVRFAIENLAGSATELDQAAEHPLPQSQRFAEVGLANWWLAAEFGGLGIGMESSVDIVSEMAYHDTGFTFGSFLPILGTTMIERFAHPDVARRVLSQLGVAGHSCAILASEQQAGSDLTQTATTYRGSADGARLTLNGQKYFATNADRALYHVVLARDIDDGSEYRMIVVPRDTPGVRIHQRWSMTGVRGSATYEVALENVTVPVENMLHGNGIRVLEVGLNLSRTLIAACGIGIARRIRDLSMTYAQTTLVGGRPLHLNDVFAAKLGQMEAHIETMRTQCLAAGREIDELLARGGSADPLRQGTLRSAMVAKLFCGQITWQVASIGSEIFGGGGYTRDHPIGKLVRDARYIGVVEGGEDVTRALLYARYVKPASRRR</sequence>
<dbReference type="Gene3D" id="1.20.140.10">
    <property type="entry name" value="Butyryl-CoA Dehydrogenase, subunit A, domain 3"/>
    <property type="match status" value="1"/>
</dbReference>
<name>A0A4R1F8F6_9NOCA</name>
<dbReference type="InterPro" id="IPR013786">
    <property type="entry name" value="AcylCoA_DH/ox_N"/>
</dbReference>
<evidence type="ECO:0000256" key="2">
    <source>
        <dbReference type="ARBA" id="ARBA00009347"/>
    </source>
</evidence>
<feature type="domain" description="Acyl-CoA dehydrogenase/oxidase C-terminal" evidence="6">
    <location>
        <begin position="223"/>
        <end position="381"/>
    </location>
</feature>
<dbReference type="Gene3D" id="2.40.110.10">
    <property type="entry name" value="Butyryl-CoA Dehydrogenase, subunit A, domain 2"/>
    <property type="match status" value="1"/>
</dbReference>
<accession>A0A4R1F8F6</accession>
<evidence type="ECO:0000256" key="5">
    <source>
        <dbReference type="RuleBase" id="RU362125"/>
    </source>
</evidence>
<dbReference type="Pfam" id="PF00441">
    <property type="entry name" value="Acyl-CoA_dh_1"/>
    <property type="match status" value="1"/>
</dbReference>
<dbReference type="InterPro" id="IPR036250">
    <property type="entry name" value="AcylCo_DH-like_C"/>
</dbReference>
<dbReference type="SUPFAM" id="SSF47203">
    <property type="entry name" value="Acyl-CoA dehydrogenase C-terminal domain-like"/>
    <property type="match status" value="1"/>
</dbReference>
<feature type="domain" description="Acyl-CoA oxidase/dehydrogenase middle" evidence="7">
    <location>
        <begin position="118"/>
        <end position="213"/>
    </location>
</feature>
<comment type="cofactor">
    <cofactor evidence="1 5">
        <name>FAD</name>
        <dbReference type="ChEBI" id="CHEBI:57692"/>
    </cofactor>
</comment>
<organism evidence="9 10">
    <name type="scientific">Nocardia alba</name>
    <dbReference type="NCBI Taxonomy" id="225051"/>
    <lineage>
        <taxon>Bacteria</taxon>
        <taxon>Bacillati</taxon>
        <taxon>Actinomycetota</taxon>
        <taxon>Actinomycetes</taxon>
        <taxon>Mycobacteriales</taxon>
        <taxon>Nocardiaceae</taxon>
        <taxon>Nocardia</taxon>
    </lineage>
</organism>
<dbReference type="Gene3D" id="1.10.540.10">
    <property type="entry name" value="Acyl-CoA dehydrogenase/oxidase, N-terminal domain"/>
    <property type="match status" value="1"/>
</dbReference>
<dbReference type="Proteomes" id="UP000294856">
    <property type="component" value="Unassembled WGS sequence"/>
</dbReference>